<comment type="similarity">
    <text evidence="2 10">Belongs to the aldehyde dehydrogenase family.</text>
</comment>
<dbReference type="FunFam" id="3.40.309.10:FF:000005">
    <property type="entry name" value="1-pyrroline-5-carboxylate dehydrogenase 1"/>
    <property type="match status" value="1"/>
</dbReference>
<protein>
    <recommendedName>
        <fullName evidence="7">L-glutamate gamma-semialdehyde dehydrogenase</fullName>
        <ecNumber evidence="3">1.2.1.88</ecNumber>
    </recommendedName>
    <alternativeName>
        <fullName evidence="7">L-glutamate gamma-semialdehyde dehydrogenase</fullName>
    </alternativeName>
</protein>
<evidence type="ECO:0000256" key="4">
    <source>
        <dbReference type="ARBA" id="ARBA00023002"/>
    </source>
</evidence>
<comment type="catalytic activity">
    <reaction evidence="8">
        <text>L-glutamate 5-semialdehyde + NAD(+) + H2O = L-glutamate + NADH + 2 H(+)</text>
        <dbReference type="Rhea" id="RHEA:30235"/>
        <dbReference type="ChEBI" id="CHEBI:15377"/>
        <dbReference type="ChEBI" id="CHEBI:15378"/>
        <dbReference type="ChEBI" id="CHEBI:29985"/>
        <dbReference type="ChEBI" id="CHEBI:57540"/>
        <dbReference type="ChEBI" id="CHEBI:57945"/>
        <dbReference type="ChEBI" id="CHEBI:58066"/>
        <dbReference type="EC" id="1.2.1.88"/>
    </reaction>
</comment>
<dbReference type="InterPro" id="IPR016163">
    <property type="entry name" value="Ald_DH_C"/>
</dbReference>
<dbReference type="EMBL" id="JPRK01000008">
    <property type="protein sequence ID" value="KIO52979.1"/>
    <property type="molecule type" value="Genomic_DNA"/>
</dbReference>
<dbReference type="GO" id="GO:0010133">
    <property type="term" value="P:L-proline catabolic process to L-glutamate"/>
    <property type="evidence" value="ECO:0007669"/>
    <property type="project" value="UniProtKB-UniPathway"/>
</dbReference>
<dbReference type="EC" id="1.2.1.88" evidence="3"/>
<dbReference type="Gene3D" id="3.40.309.10">
    <property type="entry name" value="Aldehyde Dehydrogenase, Chain A, domain 2"/>
    <property type="match status" value="1"/>
</dbReference>
<dbReference type="Gene3D" id="3.40.605.10">
    <property type="entry name" value="Aldehyde Dehydrogenase, Chain A, domain 1"/>
    <property type="match status" value="1"/>
</dbReference>
<evidence type="ECO:0000256" key="1">
    <source>
        <dbReference type="ARBA" id="ARBA00004786"/>
    </source>
</evidence>
<evidence type="ECO:0000256" key="7">
    <source>
        <dbReference type="ARBA" id="ARBA00032259"/>
    </source>
</evidence>
<evidence type="ECO:0000256" key="3">
    <source>
        <dbReference type="ARBA" id="ARBA00012884"/>
    </source>
</evidence>
<evidence type="ECO:0000256" key="9">
    <source>
        <dbReference type="PROSITE-ProRule" id="PRU10007"/>
    </source>
</evidence>
<dbReference type="FunFam" id="3.40.605.10:FF:000006">
    <property type="entry name" value="1-pyrroline-5-carboxylate dehydrogenase"/>
    <property type="match status" value="1"/>
</dbReference>
<dbReference type="PROSITE" id="PS00070">
    <property type="entry name" value="ALDEHYDE_DEHYDR_CYS"/>
    <property type="match status" value="1"/>
</dbReference>
<evidence type="ECO:0000256" key="5">
    <source>
        <dbReference type="ARBA" id="ARBA00023027"/>
    </source>
</evidence>
<dbReference type="EMBL" id="MUGX01000010">
    <property type="protein sequence ID" value="OXA88622.1"/>
    <property type="molecule type" value="Genomic_DNA"/>
</dbReference>
<keyword evidence="6" id="KW-0642">Proline metabolism</keyword>
<name>A0A0D0EEU8_9FLAO</name>
<dbReference type="STRING" id="37752.IW18_10670"/>
<organism evidence="12 14">
    <name type="scientific">Flavobacterium hibernum</name>
    <dbReference type="NCBI Taxonomy" id="37752"/>
    <lineage>
        <taxon>Bacteria</taxon>
        <taxon>Pseudomonadati</taxon>
        <taxon>Bacteroidota</taxon>
        <taxon>Flavobacteriia</taxon>
        <taxon>Flavobacteriales</taxon>
        <taxon>Flavobacteriaceae</taxon>
        <taxon>Flavobacterium</taxon>
    </lineage>
</organism>
<evidence type="ECO:0000313" key="14">
    <source>
        <dbReference type="Proteomes" id="UP000032061"/>
    </source>
</evidence>
<dbReference type="GO" id="GO:0004657">
    <property type="term" value="F:proline dehydrogenase activity"/>
    <property type="evidence" value="ECO:0007669"/>
    <property type="project" value="UniProtKB-ARBA"/>
</dbReference>
<dbReference type="OrthoDB" id="9762913at2"/>
<dbReference type="NCBIfam" id="TIGR01236">
    <property type="entry name" value="D1pyr5carbox1"/>
    <property type="match status" value="1"/>
</dbReference>
<dbReference type="InterPro" id="IPR016160">
    <property type="entry name" value="Ald_DH_CS_CYS"/>
</dbReference>
<feature type="domain" description="Aldehyde dehydrogenase" evidence="11">
    <location>
        <begin position="57"/>
        <end position="512"/>
    </location>
</feature>
<dbReference type="UniPathway" id="UPA00261">
    <property type="reaction ID" value="UER00374"/>
</dbReference>
<evidence type="ECO:0000256" key="2">
    <source>
        <dbReference type="ARBA" id="ARBA00009986"/>
    </source>
</evidence>
<comment type="pathway">
    <text evidence="1">Amino-acid degradation; L-proline degradation into L-glutamate; L-glutamate from L-proline: step 2/2.</text>
</comment>
<dbReference type="Pfam" id="PF00171">
    <property type="entry name" value="Aldedh"/>
    <property type="match status" value="1"/>
</dbReference>
<sequence>MLKGFFHVPKAVNEPVKSYAPNSPEKAAVQAAYTTMWNSQIDVPLYIGSEEIKTGNTRNITAPHDHKHIVGKYHLAEKQHIEKAIANALESRKAWANMAWEQRAAIFLKAAELIAGPYRARINAATMIGQSKNIHQAEIDASCELIDFLRYNVEFMTQIYGDQPKSDSTTWNRLEYRPLEGFVYAITPFNFTAIAANLPASAAMMGNVVVWKPSDSQVFSTKIILEVFKEAGVPDGVINVVFGDALMITDTVLASRDFAGVHFTGSTHVFKDIWAKIGANIHNYKTYPRIVGETGGKDFIIAHPSANVKQVVTGITRGAFEFQGQKCSAASRAYIPKSLWPAVKEQLIADVKSMKMGSPEDFGNFITAVIHEGSFDKLASFIDQAKKDADAEIIVGGNYDKSVGYFIEPTVIVTTNPKYTTMETELFGPVITIYVYEDAKWEETLELVDTTSEYALTGAVFSQDRYAIEVATTKLQNAAGNFYINDKPTGAVVGMQPFGGARASGTNDKAGSALNLLRWASPRTIKETFVTPEDYRYPFLG</sequence>
<dbReference type="PANTHER" id="PTHR42862">
    <property type="entry name" value="DELTA-1-PYRROLINE-5-CARBOXYLATE DEHYDROGENASE 1, ISOFORM A-RELATED"/>
    <property type="match status" value="1"/>
</dbReference>
<dbReference type="PROSITE" id="PS00687">
    <property type="entry name" value="ALDEHYDE_DEHYDR_GLU"/>
    <property type="match status" value="1"/>
</dbReference>
<dbReference type="CDD" id="cd07123">
    <property type="entry name" value="ALDH_F4-17_P5CDH"/>
    <property type="match status" value="1"/>
</dbReference>
<dbReference type="SUPFAM" id="SSF53720">
    <property type="entry name" value="ALDH-like"/>
    <property type="match status" value="1"/>
</dbReference>
<comment type="caution">
    <text evidence="12">The sequence shown here is derived from an EMBL/GenBank/DDBJ whole genome shotgun (WGS) entry which is preliminary data.</text>
</comment>
<gene>
    <name evidence="13" type="ORF">B0A73_08085</name>
    <name evidence="12" type="ORF">IW18_10670</name>
</gene>
<dbReference type="PANTHER" id="PTHR42862:SF1">
    <property type="entry name" value="DELTA-1-PYRROLINE-5-CARBOXYLATE DEHYDROGENASE 2, ISOFORM A-RELATED"/>
    <property type="match status" value="1"/>
</dbReference>
<dbReference type="GO" id="GO:0003842">
    <property type="term" value="F:L-glutamate gamma-semialdehyde dehydrogenase activity"/>
    <property type="evidence" value="ECO:0007669"/>
    <property type="project" value="UniProtKB-EC"/>
</dbReference>
<evidence type="ECO:0000313" key="12">
    <source>
        <dbReference type="EMBL" id="KIO52979.1"/>
    </source>
</evidence>
<dbReference type="InterPro" id="IPR005931">
    <property type="entry name" value="P5CDH/ALDH4A1"/>
</dbReference>
<dbReference type="InterPro" id="IPR016162">
    <property type="entry name" value="Ald_DH_N"/>
</dbReference>
<evidence type="ECO:0000313" key="15">
    <source>
        <dbReference type="Proteomes" id="UP000198302"/>
    </source>
</evidence>
<dbReference type="InterPro" id="IPR029510">
    <property type="entry name" value="Ald_DH_CS_GLU"/>
</dbReference>
<dbReference type="Proteomes" id="UP000032061">
    <property type="component" value="Unassembled WGS sequence"/>
</dbReference>
<keyword evidence="5" id="KW-0520">NAD</keyword>
<evidence type="ECO:0000259" key="11">
    <source>
        <dbReference type="Pfam" id="PF00171"/>
    </source>
</evidence>
<keyword evidence="15" id="KW-1185">Reference proteome</keyword>
<evidence type="ECO:0000256" key="6">
    <source>
        <dbReference type="ARBA" id="ARBA00023062"/>
    </source>
</evidence>
<dbReference type="AlphaFoldDB" id="A0A0D0EEU8"/>
<proteinExistence type="inferred from homology"/>
<dbReference type="InterPro" id="IPR015590">
    <property type="entry name" value="Aldehyde_DH_dom"/>
</dbReference>
<dbReference type="InterPro" id="IPR016161">
    <property type="entry name" value="Ald_DH/histidinol_DH"/>
</dbReference>
<keyword evidence="4 10" id="KW-0560">Oxidoreductase</keyword>
<reference evidence="13 15" key="2">
    <citation type="submission" date="2016-11" db="EMBL/GenBank/DDBJ databases">
        <title>Whole genomes of Flavobacteriaceae.</title>
        <authorList>
            <person name="Stine C."/>
            <person name="Li C."/>
            <person name="Tadesse D."/>
        </authorList>
    </citation>
    <scope>NUCLEOTIDE SEQUENCE [LARGE SCALE GENOMIC DNA]</scope>
    <source>
        <strain evidence="13 15">ATCC 51468</strain>
    </source>
</reference>
<evidence type="ECO:0000256" key="8">
    <source>
        <dbReference type="ARBA" id="ARBA00048142"/>
    </source>
</evidence>
<evidence type="ECO:0000256" key="10">
    <source>
        <dbReference type="RuleBase" id="RU003345"/>
    </source>
</evidence>
<feature type="active site" evidence="9">
    <location>
        <position position="293"/>
    </location>
</feature>
<dbReference type="InterPro" id="IPR050485">
    <property type="entry name" value="Proline_metab_enzyme"/>
</dbReference>
<dbReference type="RefSeq" id="WP_041517557.1">
    <property type="nucleotide sequence ID" value="NZ_JPRK01000008.1"/>
</dbReference>
<evidence type="ECO:0000313" key="13">
    <source>
        <dbReference type="EMBL" id="OXA88622.1"/>
    </source>
</evidence>
<accession>A0A0D0EEU8</accession>
<dbReference type="Proteomes" id="UP000198302">
    <property type="component" value="Unassembled WGS sequence"/>
</dbReference>
<dbReference type="GO" id="GO:0009898">
    <property type="term" value="C:cytoplasmic side of plasma membrane"/>
    <property type="evidence" value="ECO:0007669"/>
    <property type="project" value="TreeGrafter"/>
</dbReference>
<reference evidence="12 14" key="1">
    <citation type="submission" date="2015-01" db="EMBL/GenBank/DDBJ databases">
        <title>Genome of Flavobacterium hibernum DSM 12611.</title>
        <authorList>
            <person name="Stropko S.J."/>
            <person name="Pipes S.E."/>
            <person name="Newman J.D."/>
        </authorList>
    </citation>
    <scope>NUCLEOTIDE SEQUENCE [LARGE SCALE GENOMIC DNA]</scope>
    <source>
        <strain evidence="12 14">DSM 12611</strain>
    </source>
</reference>